<dbReference type="Proteomes" id="UP000194236">
    <property type="component" value="Unassembled WGS sequence"/>
</dbReference>
<feature type="compositionally biased region" description="Polar residues" evidence="1">
    <location>
        <begin position="239"/>
        <end position="250"/>
    </location>
</feature>
<feature type="compositionally biased region" description="Polar residues" evidence="1">
    <location>
        <begin position="266"/>
        <end position="278"/>
    </location>
</feature>
<dbReference type="EMBL" id="MUJZ01067548">
    <property type="protein sequence ID" value="OTF70050.1"/>
    <property type="molecule type" value="Genomic_DNA"/>
</dbReference>
<comment type="caution">
    <text evidence="2">The sequence shown here is derived from an EMBL/GenBank/DDBJ whole genome shotgun (WGS) entry which is preliminary data.</text>
</comment>
<sequence length="287" mass="33056">MRSILGADIVQSPFEMDHSRRLVATTGVKHGNAAAISGQRRYKAAVRSKHTFEYRPVKIEQLQEQLEPKIIEVEARSLPLEIHFKSASSRIKMVQEHEKSELRQEQRTQSEEEPQRLYHLVRKPIIQEVREIITPYRRIVQEIQPVLEEIHTVISHGGQQHRHEDEQQLIGTDAMTFTRPTTTTTTNVEMEDDVDKFQRQTLKPATALSKNTVTRPKSNLMSNLENYVRAQQQQQQQQPLQSTTAGSVHQSTSSSSSPTPRRLMQTPISYDSSSYDTSEFERTQFSH</sequence>
<evidence type="ECO:0000256" key="1">
    <source>
        <dbReference type="SAM" id="MobiDB-lite"/>
    </source>
</evidence>
<evidence type="ECO:0000313" key="3">
    <source>
        <dbReference type="Proteomes" id="UP000194236"/>
    </source>
</evidence>
<protein>
    <submittedName>
        <fullName evidence="2">DFP2-like protein</fullName>
    </submittedName>
</protein>
<gene>
    <name evidence="2" type="ORF">BLA29_006580</name>
</gene>
<organism evidence="2 3">
    <name type="scientific">Euroglyphus maynei</name>
    <name type="common">Mayne's house dust mite</name>
    <dbReference type="NCBI Taxonomy" id="6958"/>
    <lineage>
        <taxon>Eukaryota</taxon>
        <taxon>Metazoa</taxon>
        <taxon>Ecdysozoa</taxon>
        <taxon>Arthropoda</taxon>
        <taxon>Chelicerata</taxon>
        <taxon>Arachnida</taxon>
        <taxon>Acari</taxon>
        <taxon>Acariformes</taxon>
        <taxon>Sarcoptiformes</taxon>
        <taxon>Astigmata</taxon>
        <taxon>Psoroptidia</taxon>
        <taxon>Analgoidea</taxon>
        <taxon>Pyroglyphidae</taxon>
        <taxon>Pyroglyphinae</taxon>
        <taxon>Euroglyphus</taxon>
    </lineage>
</organism>
<proteinExistence type="predicted"/>
<feature type="non-terminal residue" evidence="2">
    <location>
        <position position="287"/>
    </location>
</feature>
<dbReference type="OrthoDB" id="10428552at2759"/>
<feature type="region of interest" description="Disordered" evidence="1">
    <location>
        <begin position="95"/>
        <end position="114"/>
    </location>
</feature>
<feature type="region of interest" description="Disordered" evidence="1">
    <location>
        <begin position="229"/>
        <end position="287"/>
    </location>
</feature>
<name>A0A1Y3ANM9_EURMA</name>
<accession>A0A1Y3ANM9</accession>
<dbReference type="AlphaFoldDB" id="A0A1Y3ANM9"/>
<reference evidence="2 3" key="1">
    <citation type="submission" date="2017-03" db="EMBL/GenBank/DDBJ databases">
        <title>Genome Survey of Euroglyphus maynei.</title>
        <authorList>
            <person name="Arlian L.G."/>
            <person name="Morgan M.S."/>
            <person name="Rider S.D."/>
        </authorList>
    </citation>
    <scope>NUCLEOTIDE SEQUENCE [LARGE SCALE GENOMIC DNA]</scope>
    <source>
        <strain evidence="2">Arlian Lab</strain>
        <tissue evidence="2">Whole body</tissue>
    </source>
</reference>
<evidence type="ECO:0000313" key="2">
    <source>
        <dbReference type="EMBL" id="OTF70050.1"/>
    </source>
</evidence>
<keyword evidence="3" id="KW-1185">Reference proteome</keyword>
<feature type="compositionally biased region" description="Low complexity" evidence="1">
    <location>
        <begin position="251"/>
        <end position="262"/>
    </location>
</feature>